<evidence type="ECO:0000313" key="2">
    <source>
        <dbReference type="EMBL" id="CDP95080.1"/>
    </source>
</evidence>
<reference evidence="2" key="2">
    <citation type="submission" date="2012-12" db="EMBL/GenBank/DDBJ databases">
        <authorList>
            <consortium name="WormBase Consortium"/>
            <person name="Ghedin E."/>
            <person name="Paulini M."/>
        </authorList>
    </citation>
    <scope>NUCLEOTIDE SEQUENCE</scope>
    <source>
        <strain evidence="2">FR3</strain>
    </source>
</reference>
<gene>
    <name evidence="2" type="primary">Bm9674</name>
    <name evidence="2" type="ORF">BM_Bm9674</name>
</gene>
<sequence length="67" mass="7138">MLIGTGHGFDIVAWDDDSDNTGRGPSSAGWGKGSGTMIRDAEATNKMRGSDSMMCWTASQNSLARNR</sequence>
<accession>A0A1I9GF31</accession>
<feature type="region of interest" description="Disordered" evidence="1">
    <location>
        <begin position="13"/>
        <end position="36"/>
    </location>
</feature>
<organism evidence="2">
    <name type="scientific">Brugia malayi</name>
    <name type="common">Filarial nematode worm</name>
    <dbReference type="NCBI Taxonomy" id="6279"/>
    <lineage>
        <taxon>Eukaryota</taxon>
        <taxon>Metazoa</taxon>
        <taxon>Ecdysozoa</taxon>
        <taxon>Nematoda</taxon>
        <taxon>Chromadorea</taxon>
        <taxon>Rhabditida</taxon>
        <taxon>Spirurina</taxon>
        <taxon>Spiruromorpha</taxon>
        <taxon>Filarioidea</taxon>
        <taxon>Onchocercidae</taxon>
        <taxon>Brugia</taxon>
    </lineage>
</organism>
<protein>
    <submittedName>
        <fullName evidence="2">Bm9674, isoform a</fullName>
    </submittedName>
</protein>
<reference evidence="2" key="1">
    <citation type="journal article" date="2007" name="Science">
        <title>Draft genome of the filarial nematode parasite Brugia malayi.</title>
        <authorList>
            <person name="Ghedin E."/>
            <person name="Wang S."/>
            <person name="Spiro D."/>
            <person name="Caler E."/>
            <person name="Zhao Q."/>
            <person name="Crabtree J."/>
            <person name="Allen J.E."/>
            <person name="Delcher A.L."/>
            <person name="Guiliano D.B."/>
            <person name="Miranda-Saavedra D."/>
            <person name="Angiuoli S.V."/>
            <person name="Creasy T."/>
            <person name="Amedeo P."/>
            <person name="Haas B."/>
            <person name="El-Sayed N.M."/>
            <person name="Wortman J.R."/>
            <person name="Feldblyum T."/>
            <person name="Tallon L."/>
            <person name="Schatz M."/>
            <person name="Shumway M."/>
            <person name="Koo H."/>
            <person name="Salzberg S.L."/>
            <person name="Schobel S."/>
            <person name="Pertea M."/>
            <person name="Pop M."/>
            <person name="White O."/>
            <person name="Barton G.J."/>
            <person name="Carlow C.K."/>
            <person name="Crawford M.J."/>
            <person name="Daub J."/>
            <person name="Dimmic M.W."/>
            <person name="Estes C.F."/>
            <person name="Foster J.M."/>
            <person name="Ganatra M."/>
            <person name="Gregory W.F."/>
            <person name="Johnson N.M."/>
            <person name="Jin J."/>
            <person name="Komuniecki R."/>
            <person name="Korf I."/>
            <person name="Kumar S."/>
            <person name="Laney S."/>
            <person name="Li B.W."/>
            <person name="Li W."/>
            <person name="Lindblom T.H."/>
            <person name="Lustigman S."/>
            <person name="Ma D."/>
            <person name="Maina C.V."/>
            <person name="Martin D.M."/>
            <person name="McCarter J.P."/>
            <person name="McReynolds L."/>
            <person name="Mitreva M."/>
            <person name="Nutman T.B."/>
            <person name="Parkinson J."/>
            <person name="Peregrin-Alvarez J.M."/>
            <person name="Poole C."/>
            <person name="Ren Q."/>
            <person name="Saunders L."/>
            <person name="Sluder A.E."/>
            <person name="Smith K."/>
            <person name="Stanke M."/>
            <person name="Unnasch T.R."/>
            <person name="Ware J."/>
            <person name="Wei A.D."/>
            <person name="Weil G."/>
            <person name="Williams D.J."/>
            <person name="Zhang Y."/>
            <person name="Williams S.A."/>
            <person name="Fraser-Liggett C."/>
            <person name="Slatko B."/>
            <person name="Blaxter M.L."/>
            <person name="Scott A.L."/>
        </authorList>
    </citation>
    <scope>NUCLEOTIDE SEQUENCE</scope>
    <source>
        <strain evidence="2">FR3</strain>
    </source>
</reference>
<dbReference type="EMBL" id="LN856931">
    <property type="protein sequence ID" value="CDP95080.1"/>
    <property type="molecule type" value="Genomic_DNA"/>
</dbReference>
<evidence type="ECO:0000256" key="1">
    <source>
        <dbReference type="SAM" id="MobiDB-lite"/>
    </source>
</evidence>
<dbReference type="AlphaFoldDB" id="A0A1I9GF31"/>
<name>A0A1I9GF31_BRUMA</name>
<proteinExistence type="predicted"/>